<organism evidence="4 5">
    <name type="scientific">Longimycelium tulufanense</name>
    <dbReference type="NCBI Taxonomy" id="907463"/>
    <lineage>
        <taxon>Bacteria</taxon>
        <taxon>Bacillati</taxon>
        <taxon>Actinomycetota</taxon>
        <taxon>Actinomycetes</taxon>
        <taxon>Pseudonocardiales</taxon>
        <taxon>Pseudonocardiaceae</taxon>
        <taxon>Longimycelium</taxon>
    </lineage>
</organism>
<evidence type="ECO:0000259" key="3">
    <source>
        <dbReference type="Pfam" id="PF13845"/>
    </source>
</evidence>
<feature type="transmembrane region" description="Helical" evidence="2">
    <location>
        <begin position="20"/>
        <end position="43"/>
    </location>
</feature>
<dbReference type="Proteomes" id="UP000637578">
    <property type="component" value="Unassembled WGS sequence"/>
</dbReference>
<feature type="compositionally biased region" description="Low complexity" evidence="1">
    <location>
        <begin position="353"/>
        <end position="365"/>
    </location>
</feature>
<gene>
    <name evidence="4" type="ORF">GCM10012275_18930</name>
</gene>
<feature type="region of interest" description="Disordered" evidence="1">
    <location>
        <begin position="312"/>
        <end position="365"/>
    </location>
</feature>
<evidence type="ECO:0000256" key="2">
    <source>
        <dbReference type="SAM" id="Phobius"/>
    </source>
</evidence>
<keyword evidence="5" id="KW-1185">Reference proteome</keyword>
<evidence type="ECO:0000313" key="5">
    <source>
        <dbReference type="Proteomes" id="UP000637578"/>
    </source>
</evidence>
<evidence type="ECO:0000256" key="1">
    <source>
        <dbReference type="SAM" id="MobiDB-lite"/>
    </source>
</evidence>
<comment type="caution">
    <text evidence="4">The sequence shown here is derived from an EMBL/GenBank/DDBJ whole genome shotgun (WGS) entry which is preliminary data.</text>
</comment>
<keyword evidence="2" id="KW-0472">Membrane</keyword>
<dbReference type="Pfam" id="PF13845">
    <property type="entry name" value="Septum_form"/>
    <property type="match status" value="1"/>
</dbReference>
<accession>A0A8J3CD08</accession>
<sequence length="365" mass="38158">MGSRGEALLGNGRTASTRLVMLGGFAGAILAITISTVLSWDVIGSGGAAQRARAAEASARAEAFSAPAGACLNWTRDDKSDIRQVPCTEKHLFELIGNVDVAGVFGKDAPFPKTDQWLQLQQERCAPVANQYLSGKFDPQGRFKLSVLLPTQEEWRNGDRQMRCGLQVPLPSGAVYPVIGAVSTQDQSDVHEAGICLGISGKSVYDPVSCDKPHSFEIIGVVDLGAQFHEGFPEQKKQDEALLNACTAMAKQYAPGQDIGKKGLTIAWDNRSQESWNAGSFRVNCKLGAPLPDGSGLAPVTGSVRGEVTVGKEPAPAVTSTPWPGTPATPVQPPAAVPHPSERPPAHPPHGPAPSSEAAGSGSGG</sequence>
<proteinExistence type="predicted"/>
<evidence type="ECO:0000313" key="4">
    <source>
        <dbReference type="EMBL" id="GGM48071.1"/>
    </source>
</evidence>
<dbReference type="InterPro" id="IPR026004">
    <property type="entry name" value="Septum_form"/>
</dbReference>
<dbReference type="AlphaFoldDB" id="A0A8J3CD08"/>
<keyword evidence="2" id="KW-1133">Transmembrane helix</keyword>
<reference evidence="4" key="2">
    <citation type="submission" date="2020-09" db="EMBL/GenBank/DDBJ databases">
        <authorList>
            <person name="Sun Q."/>
            <person name="Zhou Y."/>
        </authorList>
    </citation>
    <scope>NUCLEOTIDE SEQUENCE</scope>
    <source>
        <strain evidence="4">CGMCC 4.5737</strain>
    </source>
</reference>
<keyword evidence="2" id="KW-0812">Transmembrane</keyword>
<name>A0A8J3CD08_9PSEU</name>
<protein>
    <recommendedName>
        <fullName evidence="3">Septum formation-related domain-containing protein</fullName>
    </recommendedName>
</protein>
<reference evidence="4" key="1">
    <citation type="journal article" date="2014" name="Int. J. Syst. Evol. Microbiol.">
        <title>Complete genome sequence of Corynebacterium casei LMG S-19264T (=DSM 44701T), isolated from a smear-ripened cheese.</title>
        <authorList>
            <consortium name="US DOE Joint Genome Institute (JGI-PGF)"/>
            <person name="Walter F."/>
            <person name="Albersmeier A."/>
            <person name="Kalinowski J."/>
            <person name="Ruckert C."/>
        </authorList>
    </citation>
    <scope>NUCLEOTIDE SEQUENCE</scope>
    <source>
        <strain evidence="4">CGMCC 4.5737</strain>
    </source>
</reference>
<feature type="domain" description="Septum formation-related" evidence="3">
    <location>
        <begin position="68"/>
        <end position="285"/>
    </location>
</feature>
<dbReference type="EMBL" id="BMMK01000006">
    <property type="protein sequence ID" value="GGM48071.1"/>
    <property type="molecule type" value="Genomic_DNA"/>
</dbReference>
<feature type="compositionally biased region" description="Pro residues" evidence="1">
    <location>
        <begin position="324"/>
        <end position="337"/>
    </location>
</feature>